<feature type="region of interest" description="Disordered" evidence="11">
    <location>
        <begin position="581"/>
        <end position="602"/>
    </location>
</feature>
<dbReference type="PANTHER" id="PTHR45436:SF5">
    <property type="entry name" value="SENSOR HISTIDINE KINASE TRCS"/>
    <property type="match status" value="1"/>
</dbReference>
<reference evidence="15 16" key="1">
    <citation type="submission" date="2019-09" db="EMBL/GenBank/DDBJ databases">
        <title>Phylogeny of genus Pseudoclavibacter and closely related genus.</title>
        <authorList>
            <person name="Li Y."/>
        </authorList>
    </citation>
    <scope>NUCLEOTIDE SEQUENCE [LARGE SCALE GENOMIC DNA]</scope>
    <source>
        <strain evidence="15 16">JCM 16921</strain>
    </source>
</reference>
<evidence type="ECO:0000256" key="3">
    <source>
        <dbReference type="ARBA" id="ARBA00012438"/>
    </source>
</evidence>
<sequence length="602" mass="64201">MTARSPAGTRTPTRPYTVPFFRHRLPLSRALPLLLAALLFSSVAVIATVTTSALDRSLSGQLDAELTLLAERSAGTAVATGQATVSPDDPVPPGLTRWPQARMVSVDLRDGRVRAGYIDDSDHPAYHQLDADQIAALMRLPVNGQLYTVQLPDLGAYRAVAFKDTSGARQVTAVPTAEVSETIAQYTLVQLLVIAVAGIGAVLLGWLLIRRALHPLEIVAGTAQRVASRELATGDETITERIPDAFVDDVTEVGRVAGSFNRMLTHIDEAFAVRRRSERKLRRFVADASHELRTPLASIRGYTQLVLRESGDLPPEAVEQLGRVRAESERMSDLVEDLLLLARLDNEPVIRREPVDLRGLLIDAVADAHAAGPGHHWQLDLDASRPLEVLGDENSLRQVLVNLLANARVHTPEGTNVVLAAHAEPVPVTAGRVTGADSADPSQPGASTGSSTRGGDADEGAGGRLGGIRAARERRRQARAQARNAAPTVPEARPDAGRVRIEVRDDGQGIPPDKLDSVFDRFVKADDSRARLNGGSTGLGLSIVLALVHAHGGSVSVTSHQATPEDPSHGTVFTVLLPMLPAEPDEPDVPEEPDAQAGRLGA</sequence>
<dbReference type="InterPro" id="IPR004358">
    <property type="entry name" value="Sig_transdc_His_kin-like_C"/>
</dbReference>
<evidence type="ECO:0000256" key="4">
    <source>
        <dbReference type="ARBA" id="ARBA00022553"/>
    </source>
</evidence>
<dbReference type="InterPro" id="IPR003660">
    <property type="entry name" value="HAMP_dom"/>
</dbReference>
<feature type="compositionally biased region" description="Polar residues" evidence="11">
    <location>
        <begin position="440"/>
        <end position="451"/>
    </location>
</feature>
<comment type="caution">
    <text evidence="15">The sequence shown here is derived from an EMBL/GenBank/DDBJ whole genome shotgun (WGS) entry which is preliminary data.</text>
</comment>
<dbReference type="SMART" id="SM00387">
    <property type="entry name" value="HATPase_c"/>
    <property type="match status" value="1"/>
</dbReference>
<dbReference type="PRINTS" id="PR00344">
    <property type="entry name" value="BCTRLSENSOR"/>
</dbReference>
<dbReference type="InterPro" id="IPR005467">
    <property type="entry name" value="His_kinase_dom"/>
</dbReference>
<feature type="domain" description="HAMP" evidence="14">
    <location>
        <begin position="210"/>
        <end position="272"/>
    </location>
</feature>
<dbReference type="OrthoDB" id="9786919at2"/>
<dbReference type="Proteomes" id="UP000481339">
    <property type="component" value="Unassembled WGS sequence"/>
</dbReference>
<dbReference type="Gene3D" id="6.10.340.10">
    <property type="match status" value="1"/>
</dbReference>
<dbReference type="CDD" id="cd00075">
    <property type="entry name" value="HATPase"/>
    <property type="match status" value="1"/>
</dbReference>
<dbReference type="SMART" id="SM00388">
    <property type="entry name" value="HisKA"/>
    <property type="match status" value="1"/>
</dbReference>
<dbReference type="InterPro" id="IPR036890">
    <property type="entry name" value="HATPase_C_sf"/>
</dbReference>
<dbReference type="InterPro" id="IPR036097">
    <property type="entry name" value="HisK_dim/P_sf"/>
</dbReference>
<evidence type="ECO:0000313" key="15">
    <source>
        <dbReference type="EMBL" id="KAB1632237.1"/>
    </source>
</evidence>
<evidence type="ECO:0000259" key="13">
    <source>
        <dbReference type="PROSITE" id="PS50109"/>
    </source>
</evidence>
<dbReference type="GO" id="GO:0005886">
    <property type="term" value="C:plasma membrane"/>
    <property type="evidence" value="ECO:0007669"/>
    <property type="project" value="UniProtKB-SubCell"/>
</dbReference>
<dbReference type="SUPFAM" id="SSF55874">
    <property type="entry name" value="ATPase domain of HSP90 chaperone/DNA topoisomerase II/histidine kinase"/>
    <property type="match status" value="1"/>
</dbReference>
<dbReference type="EC" id="2.7.13.3" evidence="3"/>
<protein>
    <recommendedName>
        <fullName evidence="3">histidine kinase</fullName>
        <ecNumber evidence="3">2.7.13.3</ecNumber>
    </recommendedName>
</protein>
<dbReference type="AlphaFoldDB" id="A0A7C8FXV3"/>
<keyword evidence="16" id="KW-1185">Reference proteome</keyword>
<proteinExistence type="predicted"/>
<feature type="domain" description="Histidine kinase" evidence="13">
    <location>
        <begin position="287"/>
        <end position="581"/>
    </location>
</feature>
<feature type="transmembrane region" description="Helical" evidence="12">
    <location>
        <begin position="188"/>
        <end position="209"/>
    </location>
</feature>
<comment type="subcellular location">
    <subcellularLocation>
        <location evidence="2">Cell membrane</location>
    </subcellularLocation>
</comment>
<organism evidence="15 16">
    <name type="scientific">Pseudoclavibacter caeni</name>
    <dbReference type="NCBI Taxonomy" id="908846"/>
    <lineage>
        <taxon>Bacteria</taxon>
        <taxon>Bacillati</taxon>
        <taxon>Actinomycetota</taxon>
        <taxon>Actinomycetes</taxon>
        <taxon>Micrococcales</taxon>
        <taxon>Microbacteriaceae</taxon>
        <taxon>Pseudoclavibacter</taxon>
    </lineage>
</organism>
<name>A0A7C8FXV3_9MICO</name>
<keyword evidence="7 15" id="KW-0418">Kinase</keyword>
<accession>A0A7C8FXV3</accession>
<evidence type="ECO:0000256" key="6">
    <source>
        <dbReference type="ARBA" id="ARBA00022692"/>
    </source>
</evidence>
<evidence type="ECO:0000256" key="7">
    <source>
        <dbReference type="ARBA" id="ARBA00022777"/>
    </source>
</evidence>
<dbReference type="SUPFAM" id="SSF47384">
    <property type="entry name" value="Homodimeric domain of signal transducing histidine kinase"/>
    <property type="match status" value="1"/>
</dbReference>
<evidence type="ECO:0000256" key="9">
    <source>
        <dbReference type="ARBA" id="ARBA00023012"/>
    </source>
</evidence>
<dbReference type="PROSITE" id="PS50885">
    <property type="entry name" value="HAMP"/>
    <property type="match status" value="1"/>
</dbReference>
<feature type="region of interest" description="Disordered" evidence="11">
    <location>
        <begin position="431"/>
        <end position="493"/>
    </location>
</feature>
<dbReference type="RefSeq" id="WP_158036015.1">
    <property type="nucleotide sequence ID" value="NZ_BAAAZV010000017.1"/>
</dbReference>
<evidence type="ECO:0000256" key="1">
    <source>
        <dbReference type="ARBA" id="ARBA00000085"/>
    </source>
</evidence>
<dbReference type="InterPro" id="IPR003661">
    <property type="entry name" value="HisK_dim/P_dom"/>
</dbReference>
<dbReference type="PROSITE" id="PS50109">
    <property type="entry name" value="HIS_KIN"/>
    <property type="match status" value="1"/>
</dbReference>
<comment type="catalytic activity">
    <reaction evidence="1">
        <text>ATP + protein L-histidine = ADP + protein N-phospho-L-histidine.</text>
        <dbReference type="EC" id="2.7.13.3"/>
    </reaction>
</comment>
<keyword evidence="5" id="KW-0808">Transferase</keyword>
<evidence type="ECO:0000256" key="10">
    <source>
        <dbReference type="ARBA" id="ARBA00023136"/>
    </source>
</evidence>
<dbReference type="InterPro" id="IPR003594">
    <property type="entry name" value="HATPase_dom"/>
</dbReference>
<dbReference type="Gene3D" id="3.30.565.10">
    <property type="entry name" value="Histidine kinase-like ATPase, C-terminal domain"/>
    <property type="match status" value="1"/>
</dbReference>
<dbReference type="Gene3D" id="1.10.287.130">
    <property type="match status" value="1"/>
</dbReference>
<keyword evidence="6 12" id="KW-0812">Transmembrane</keyword>
<evidence type="ECO:0000256" key="11">
    <source>
        <dbReference type="SAM" id="MobiDB-lite"/>
    </source>
</evidence>
<evidence type="ECO:0000256" key="12">
    <source>
        <dbReference type="SAM" id="Phobius"/>
    </source>
</evidence>
<dbReference type="CDD" id="cd00082">
    <property type="entry name" value="HisKA"/>
    <property type="match status" value="1"/>
</dbReference>
<dbReference type="EMBL" id="WBKA01000003">
    <property type="protein sequence ID" value="KAB1632237.1"/>
    <property type="molecule type" value="Genomic_DNA"/>
</dbReference>
<gene>
    <name evidence="15" type="ORF">F8O02_04245</name>
</gene>
<dbReference type="CDD" id="cd06225">
    <property type="entry name" value="HAMP"/>
    <property type="match status" value="1"/>
</dbReference>
<evidence type="ECO:0000256" key="8">
    <source>
        <dbReference type="ARBA" id="ARBA00022989"/>
    </source>
</evidence>
<keyword evidence="10 12" id="KW-0472">Membrane</keyword>
<feature type="compositionally biased region" description="Acidic residues" evidence="11">
    <location>
        <begin position="583"/>
        <end position="594"/>
    </location>
</feature>
<evidence type="ECO:0000256" key="5">
    <source>
        <dbReference type="ARBA" id="ARBA00022679"/>
    </source>
</evidence>
<evidence type="ECO:0000256" key="2">
    <source>
        <dbReference type="ARBA" id="ARBA00004236"/>
    </source>
</evidence>
<dbReference type="FunFam" id="1.10.287.130:FF:000001">
    <property type="entry name" value="Two-component sensor histidine kinase"/>
    <property type="match status" value="1"/>
</dbReference>
<dbReference type="PANTHER" id="PTHR45436">
    <property type="entry name" value="SENSOR HISTIDINE KINASE YKOH"/>
    <property type="match status" value="1"/>
</dbReference>
<dbReference type="GO" id="GO:0000155">
    <property type="term" value="F:phosphorelay sensor kinase activity"/>
    <property type="evidence" value="ECO:0007669"/>
    <property type="project" value="InterPro"/>
</dbReference>
<dbReference type="SMART" id="SM00304">
    <property type="entry name" value="HAMP"/>
    <property type="match status" value="1"/>
</dbReference>
<keyword evidence="4" id="KW-0597">Phosphoprotein</keyword>
<dbReference type="Pfam" id="PF00672">
    <property type="entry name" value="HAMP"/>
    <property type="match status" value="1"/>
</dbReference>
<dbReference type="InterPro" id="IPR050428">
    <property type="entry name" value="TCS_sensor_his_kinase"/>
</dbReference>
<evidence type="ECO:0000313" key="16">
    <source>
        <dbReference type="Proteomes" id="UP000481339"/>
    </source>
</evidence>
<keyword evidence="8 12" id="KW-1133">Transmembrane helix</keyword>
<keyword evidence="9" id="KW-0902">Two-component regulatory system</keyword>
<dbReference type="Pfam" id="PF02518">
    <property type="entry name" value="HATPase_c"/>
    <property type="match status" value="1"/>
</dbReference>
<dbReference type="Pfam" id="PF00512">
    <property type="entry name" value="HisKA"/>
    <property type="match status" value="1"/>
</dbReference>
<evidence type="ECO:0000259" key="14">
    <source>
        <dbReference type="PROSITE" id="PS50885"/>
    </source>
</evidence>